<gene>
    <name evidence="3" type="ORF">BT62DRAFT_936881</name>
</gene>
<dbReference type="EMBL" id="MU250558">
    <property type="protein sequence ID" value="KAG7441576.1"/>
    <property type="molecule type" value="Genomic_DNA"/>
</dbReference>
<dbReference type="OrthoDB" id="3182339at2759"/>
<proteinExistence type="predicted"/>
<reference evidence="3" key="1">
    <citation type="submission" date="2020-11" db="EMBL/GenBank/DDBJ databases">
        <title>Adaptations for nitrogen fixation in a non-lichenized fungal sporocarp promotes dispersal by wood-feeding termites.</title>
        <authorList>
            <consortium name="DOE Joint Genome Institute"/>
            <person name="Koch R.A."/>
            <person name="Yoon G."/>
            <person name="Arayal U."/>
            <person name="Lail K."/>
            <person name="Amirebrahimi M."/>
            <person name="Labutti K."/>
            <person name="Lipzen A."/>
            <person name="Riley R."/>
            <person name="Barry K."/>
            <person name="Henrissat B."/>
            <person name="Grigoriev I.V."/>
            <person name="Herr J.R."/>
            <person name="Aime M.C."/>
        </authorList>
    </citation>
    <scope>NUCLEOTIDE SEQUENCE</scope>
    <source>
        <strain evidence="3">MCA 3950</strain>
    </source>
</reference>
<organism evidence="3 4">
    <name type="scientific">Guyanagaster necrorhizus</name>
    <dbReference type="NCBI Taxonomy" id="856835"/>
    <lineage>
        <taxon>Eukaryota</taxon>
        <taxon>Fungi</taxon>
        <taxon>Dikarya</taxon>
        <taxon>Basidiomycota</taxon>
        <taxon>Agaricomycotina</taxon>
        <taxon>Agaricomycetes</taxon>
        <taxon>Agaricomycetidae</taxon>
        <taxon>Agaricales</taxon>
        <taxon>Marasmiineae</taxon>
        <taxon>Physalacriaceae</taxon>
        <taxon>Guyanagaster</taxon>
    </lineage>
</organism>
<dbReference type="Proteomes" id="UP000812287">
    <property type="component" value="Unassembled WGS sequence"/>
</dbReference>
<feature type="domain" description="DUF6606" evidence="2">
    <location>
        <begin position="2"/>
        <end position="34"/>
    </location>
</feature>
<accession>A0A9P8ANB1</accession>
<dbReference type="InterPro" id="IPR046541">
    <property type="entry name" value="DUF6606"/>
</dbReference>
<feature type="region of interest" description="Disordered" evidence="1">
    <location>
        <begin position="34"/>
        <end position="76"/>
    </location>
</feature>
<protein>
    <recommendedName>
        <fullName evidence="2">DUF6606 domain-containing protein</fullName>
    </recommendedName>
</protein>
<sequence>MANLPWRRSPIWLVLRVAPQSSLFEGVDHADYKHRTTDGSVSRRGADRRDSGCTKRVTPVWQKQKYTEEPTSKHAY</sequence>
<feature type="compositionally biased region" description="Basic and acidic residues" evidence="1">
    <location>
        <begin position="44"/>
        <end position="53"/>
    </location>
</feature>
<evidence type="ECO:0000313" key="4">
    <source>
        <dbReference type="Proteomes" id="UP000812287"/>
    </source>
</evidence>
<dbReference type="GeneID" id="66109501"/>
<dbReference type="RefSeq" id="XP_043035076.1">
    <property type="nucleotide sequence ID" value="XM_043187204.1"/>
</dbReference>
<evidence type="ECO:0000256" key="1">
    <source>
        <dbReference type="SAM" id="MobiDB-lite"/>
    </source>
</evidence>
<comment type="caution">
    <text evidence="3">The sequence shown here is derived from an EMBL/GenBank/DDBJ whole genome shotgun (WGS) entry which is preliminary data.</text>
</comment>
<feature type="compositionally biased region" description="Basic and acidic residues" evidence="1">
    <location>
        <begin position="65"/>
        <end position="76"/>
    </location>
</feature>
<evidence type="ECO:0000259" key="2">
    <source>
        <dbReference type="Pfam" id="PF20255"/>
    </source>
</evidence>
<evidence type="ECO:0000313" key="3">
    <source>
        <dbReference type="EMBL" id="KAG7441576.1"/>
    </source>
</evidence>
<dbReference type="AlphaFoldDB" id="A0A9P8ANB1"/>
<keyword evidence="4" id="KW-1185">Reference proteome</keyword>
<name>A0A9P8ANB1_9AGAR</name>
<dbReference type="Pfam" id="PF20255">
    <property type="entry name" value="DUF6606"/>
    <property type="match status" value="1"/>
</dbReference>